<name>A0A284RHS2_ARMOS</name>
<sequence>MERLSSLTINTGDLVTALKGLGISVGKPKFVPRSAHLTVGEIKALDPIVDSEGPILQESEEVPGETEGEDWVAEVFQVAKRKQRPPPKEFFFPKSDMLIRMSCPLPSPCRICGGKKHWDKECPHFDAYKLKMKKQAKLVEGVDGEEAYHLVYEVTQHFERAAVQVPEPIQEGLRDSQCKADDNKKVEIEVVEDDDEKFWKKRGYAANYILKEAEKGELDRYVATSAASLAHKSSPTFLGSCLGARTKQRKFEKKGSSLAVCLQEPMNR</sequence>
<dbReference type="OrthoDB" id="3061185at2759"/>
<proteinExistence type="predicted"/>
<accession>A0A284RHS2</accession>
<keyword evidence="2" id="KW-1185">Reference proteome</keyword>
<dbReference type="EMBL" id="FUEG01000009">
    <property type="protein sequence ID" value="SJL08309.1"/>
    <property type="molecule type" value="Genomic_DNA"/>
</dbReference>
<reference evidence="2" key="1">
    <citation type="journal article" date="2017" name="Nat. Ecol. Evol.">
        <title>Genome expansion and lineage-specific genetic innovations in the forest pathogenic fungi Armillaria.</title>
        <authorList>
            <person name="Sipos G."/>
            <person name="Prasanna A.N."/>
            <person name="Walter M.C."/>
            <person name="O'Connor E."/>
            <person name="Balint B."/>
            <person name="Krizsan K."/>
            <person name="Kiss B."/>
            <person name="Hess J."/>
            <person name="Varga T."/>
            <person name="Slot J."/>
            <person name="Riley R."/>
            <person name="Boka B."/>
            <person name="Rigling D."/>
            <person name="Barry K."/>
            <person name="Lee J."/>
            <person name="Mihaltcheva S."/>
            <person name="LaButti K."/>
            <person name="Lipzen A."/>
            <person name="Waldron R."/>
            <person name="Moloney N.M."/>
            <person name="Sperisen C."/>
            <person name="Kredics L."/>
            <person name="Vagvoelgyi C."/>
            <person name="Patrignani A."/>
            <person name="Fitzpatrick D."/>
            <person name="Nagy I."/>
            <person name="Doyle S."/>
            <person name="Anderson J.B."/>
            <person name="Grigoriev I.V."/>
            <person name="Gueldener U."/>
            <person name="Muensterkoetter M."/>
            <person name="Nagy L.G."/>
        </authorList>
    </citation>
    <scope>NUCLEOTIDE SEQUENCE [LARGE SCALE GENOMIC DNA]</scope>
    <source>
        <strain evidence="2">C18/9</strain>
    </source>
</reference>
<dbReference type="AlphaFoldDB" id="A0A284RHS2"/>
<evidence type="ECO:0000313" key="1">
    <source>
        <dbReference type="EMBL" id="SJL08309.1"/>
    </source>
</evidence>
<dbReference type="Proteomes" id="UP000219338">
    <property type="component" value="Unassembled WGS sequence"/>
</dbReference>
<organism evidence="1 2">
    <name type="scientific">Armillaria ostoyae</name>
    <name type="common">Armillaria root rot fungus</name>
    <dbReference type="NCBI Taxonomy" id="47428"/>
    <lineage>
        <taxon>Eukaryota</taxon>
        <taxon>Fungi</taxon>
        <taxon>Dikarya</taxon>
        <taxon>Basidiomycota</taxon>
        <taxon>Agaricomycotina</taxon>
        <taxon>Agaricomycetes</taxon>
        <taxon>Agaricomycetidae</taxon>
        <taxon>Agaricales</taxon>
        <taxon>Marasmiineae</taxon>
        <taxon>Physalacriaceae</taxon>
        <taxon>Armillaria</taxon>
    </lineage>
</organism>
<dbReference type="STRING" id="47428.A0A284RHS2"/>
<gene>
    <name evidence="1" type="ORF">ARMOST_11672</name>
</gene>
<evidence type="ECO:0008006" key="3">
    <source>
        <dbReference type="Google" id="ProtNLM"/>
    </source>
</evidence>
<evidence type="ECO:0000313" key="2">
    <source>
        <dbReference type="Proteomes" id="UP000219338"/>
    </source>
</evidence>
<protein>
    <recommendedName>
        <fullName evidence="3">CCHC-type domain-containing protein</fullName>
    </recommendedName>
</protein>